<dbReference type="WBParaSite" id="ECPE_0000615601-mRNA-1">
    <property type="protein sequence ID" value="ECPE_0000615601-mRNA-1"/>
    <property type="gene ID" value="ECPE_0000615601"/>
</dbReference>
<dbReference type="InterPro" id="IPR058840">
    <property type="entry name" value="AAA_SelU"/>
</dbReference>
<dbReference type="Proteomes" id="UP000272942">
    <property type="component" value="Unassembled WGS sequence"/>
</dbReference>
<evidence type="ECO:0000256" key="1">
    <source>
        <dbReference type="ARBA" id="ARBA00023266"/>
    </source>
</evidence>
<dbReference type="InterPro" id="IPR001763">
    <property type="entry name" value="Rhodanese-like_dom"/>
</dbReference>
<dbReference type="SUPFAM" id="SSF52821">
    <property type="entry name" value="Rhodanese/Cell cycle control phosphatase"/>
    <property type="match status" value="1"/>
</dbReference>
<evidence type="ECO:0000313" key="4">
    <source>
        <dbReference type="Proteomes" id="UP000272942"/>
    </source>
</evidence>
<accession>A0A183AGQ8</accession>
<dbReference type="GO" id="GO:0043828">
    <property type="term" value="F:tRNA 2-selenouridine synthase activity"/>
    <property type="evidence" value="ECO:0007669"/>
    <property type="project" value="InterPro"/>
</dbReference>
<gene>
    <name evidence="3" type="ORF">ECPE_LOCUS6143</name>
</gene>
<evidence type="ECO:0000313" key="5">
    <source>
        <dbReference type="WBParaSite" id="ECPE_0000615601-mRNA-1"/>
    </source>
</evidence>
<dbReference type="Pfam" id="PF00581">
    <property type="entry name" value="Rhodanese"/>
    <property type="match status" value="1"/>
</dbReference>
<proteinExistence type="predicted"/>
<protein>
    <submittedName>
        <fullName evidence="5">Rhodanese domain-containing protein</fullName>
    </submittedName>
</protein>
<dbReference type="InterPro" id="IPR036873">
    <property type="entry name" value="Rhodanese-like_dom_sf"/>
</dbReference>
<dbReference type="InterPro" id="IPR027417">
    <property type="entry name" value="P-loop_NTPase"/>
</dbReference>
<dbReference type="PANTHER" id="PTHR30401:SF0">
    <property type="entry name" value="TRNA 2-SELENOURIDINE SYNTHASE"/>
    <property type="match status" value="1"/>
</dbReference>
<dbReference type="AlphaFoldDB" id="A0A183AGQ8"/>
<dbReference type="PROSITE" id="PS50206">
    <property type="entry name" value="RHODANESE_3"/>
    <property type="match status" value="1"/>
</dbReference>
<evidence type="ECO:0000259" key="2">
    <source>
        <dbReference type="PROSITE" id="PS50206"/>
    </source>
</evidence>
<dbReference type="Pfam" id="PF26341">
    <property type="entry name" value="AAA_SelU"/>
    <property type="match status" value="1"/>
</dbReference>
<dbReference type="SUPFAM" id="SSF52540">
    <property type="entry name" value="P-loop containing nucleoside triphosphate hydrolases"/>
    <property type="match status" value="1"/>
</dbReference>
<dbReference type="PANTHER" id="PTHR30401">
    <property type="entry name" value="TRNA 2-SELENOURIDINE SYNTHASE"/>
    <property type="match status" value="1"/>
</dbReference>
<dbReference type="OrthoDB" id="566238at2759"/>
<dbReference type="GO" id="GO:0002098">
    <property type="term" value="P:tRNA wobble uridine modification"/>
    <property type="evidence" value="ECO:0007669"/>
    <property type="project" value="InterPro"/>
</dbReference>
<keyword evidence="1" id="KW-0711">Selenium</keyword>
<keyword evidence="4" id="KW-1185">Reference proteome</keyword>
<evidence type="ECO:0000313" key="3">
    <source>
        <dbReference type="EMBL" id="VDP77526.1"/>
    </source>
</evidence>
<dbReference type="InterPro" id="IPR017582">
    <property type="entry name" value="SelU"/>
</dbReference>
<feature type="domain" description="Rhodanese" evidence="2">
    <location>
        <begin position="55"/>
        <end position="155"/>
    </location>
</feature>
<dbReference type="Gene3D" id="3.40.250.10">
    <property type="entry name" value="Rhodanese-like domain"/>
    <property type="match status" value="1"/>
</dbReference>
<reference evidence="5" key="1">
    <citation type="submission" date="2016-06" db="UniProtKB">
        <authorList>
            <consortium name="WormBaseParasite"/>
        </authorList>
    </citation>
    <scope>IDENTIFICATION</scope>
</reference>
<reference evidence="3 4" key="2">
    <citation type="submission" date="2018-11" db="EMBL/GenBank/DDBJ databases">
        <authorList>
            <consortium name="Pathogen Informatics"/>
        </authorList>
    </citation>
    <scope>NUCLEOTIDE SEQUENCE [LARGE SCALE GENOMIC DNA]</scope>
    <source>
        <strain evidence="3 4">Egypt</strain>
    </source>
</reference>
<sequence>MTDQAVRIPQSRRLVVPVTLAHEPYAALPSWLPFIPPPPELGPTNAKRWTDVCSTKSAFTVVDVRSPTEFALDHIPGAINMPVLSDEQRAEVGRLHAYGDLLHARMKGAALVCANISQMLLELSEQLASCSWPTPIHVLVGGYRSWRRLLLRQLDAWPRWRMPGQFWVISGLTGSGKSLVLQELARVNELVLDLESLAEHKGSVFGSGSTDLSSQQSDTRVSQRQFETRLHQTLTTNPIWTDSSQVIWIECESRSIGPNCRLGDSLWSRLRATDQCWGAFRVWLEVSEDARVDWILRTYDAFTKDRAALDSVFLILSKYHSSKRIAEWRSHVDRGDYVSLVHGLLRHHYDPLYLESRNPIMMEAEKHQLVHKIRLPTVDVDTVQKLIVPQLLDLAHATHLRPQRNSIRNRRYLKKSRPQWNSPTKLNPLMQWIIPTFKSGHGDRSIDPS</sequence>
<organism evidence="5">
    <name type="scientific">Echinostoma caproni</name>
    <dbReference type="NCBI Taxonomy" id="27848"/>
    <lineage>
        <taxon>Eukaryota</taxon>
        <taxon>Metazoa</taxon>
        <taxon>Spiralia</taxon>
        <taxon>Lophotrochozoa</taxon>
        <taxon>Platyhelminthes</taxon>
        <taxon>Trematoda</taxon>
        <taxon>Digenea</taxon>
        <taxon>Plagiorchiida</taxon>
        <taxon>Echinostomata</taxon>
        <taxon>Echinostomatoidea</taxon>
        <taxon>Echinostomatidae</taxon>
        <taxon>Echinostoma</taxon>
    </lineage>
</organism>
<name>A0A183AGQ8_9TREM</name>
<dbReference type="EMBL" id="UZAN01043085">
    <property type="protein sequence ID" value="VDP77526.1"/>
    <property type="molecule type" value="Genomic_DNA"/>
</dbReference>